<feature type="transmembrane region" description="Helical" evidence="1">
    <location>
        <begin position="186"/>
        <end position="203"/>
    </location>
</feature>
<keyword evidence="3" id="KW-1185">Reference proteome</keyword>
<organism evidence="2 3">
    <name type="scientific">Labilithrix luteola</name>
    <dbReference type="NCBI Taxonomy" id="1391654"/>
    <lineage>
        <taxon>Bacteria</taxon>
        <taxon>Pseudomonadati</taxon>
        <taxon>Myxococcota</taxon>
        <taxon>Polyangia</taxon>
        <taxon>Polyangiales</taxon>
        <taxon>Labilitrichaceae</taxon>
        <taxon>Labilithrix</taxon>
    </lineage>
</organism>
<accession>A0A0K1QFM0</accession>
<dbReference type="InterPro" id="IPR010266">
    <property type="entry name" value="NnrS"/>
</dbReference>
<sequence>MGRSLLTNIGPAPAPTGLLPIAAKGFRPFFLLAAAFAVAIVPLWLAMLGGLLRPVTYLDPLVWHSHEMVFGFATAVIAGFLLTAVSNWTGRETATGPALLGLALLWCVGRLAPLLADSIPHGLVALLDLAFLPALAVVLARPIVASNNRRNFVMLAILAVMTTANLVVHLEALGVVGALSGRRACLVGIDVVLVLIGVISGRVIPMFTRNATGASSIRSVRRLDQATVVGLSALVILDATGREEPIVALVAGVVGLVAAARAVYWGPRHSLREPMLWILHLGYAWLPLGLVLRAGASLVPWIPRASWVHAATVGAIGSLCLGMMARVALGHTGRKIVAPRRATWAFAAMSLAAVVRVFAPVLAPSSYLAFLTAAGALWTVAFLLYLLDYMPMLIAPRVDGKAG</sequence>
<feature type="transmembrane region" description="Helical" evidence="1">
    <location>
        <begin position="223"/>
        <end position="240"/>
    </location>
</feature>
<dbReference type="Pfam" id="PF05940">
    <property type="entry name" value="NnrS"/>
    <property type="match status" value="1"/>
</dbReference>
<dbReference type="KEGG" id="llu:AKJ09_11239"/>
<feature type="transmembrane region" description="Helical" evidence="1">
    <location>
        <begin position="341"/>
        <end position="361"/>
    </location>
</feature>
<dbReference type="Proteomes" id="UP000064967">
    <property type="component" value="Chromosome"/>
</dbReference>
<evidence type="ECO:0000313" key="3">
    <source>
        <dbReference type="Proteomes" id="UP000064967"/>
    </source>
</evidence>
<keyword evidence="1" id="KW-0472">Membrane</keyword>
<feature type="transmembrane region" description="Helical" evidence="1">
    <location>
        <begin position="152"/>
        <end position="180"/>
    </location>
</feature>
<keyword evidence="1" id="KW-1133">Transmembrane helix</keyword>
<feature type="transmembrane region" description="Helical" evidence="1">
    <location>
        <begin position="367"/>
        <end position="387"/>
    </location>
</feature>
<feature type="transmembrane region" description="Helical" evidence="1">
    <location>
        <begin position="122"/>
        <end position="140"/>
    </location>
</feature>
<name>A0A0K1QFM0_9BACT</name>
<protein>
    <submittedName>
        <fullName evidence="2">NnrS protein involved in response to NO</fullName>
    </submittedName>
</protein>
<dbReference type="AlphaFoldDB" id="A0A0K1QFM0"/>
<proteinExistence type="predicted"/>
<feature type="transmembrane region" description="Helical" evidence="1">
    <location>
        <begin position="307"/>
        <end position="329"/>
    </location>
</feature>
<dbReference type="EMBL" id="CP012333">
    <property type="protein sequence ID" value="AKV04576.1"/>
    <property type="molecule type" value="Genomic_DNA"/>
</dbReference>
<gene>
    <name evidence="2" type="ORF">AKJ09_11239</name>
</gene>
<feature type="transmembrane region" description="Helical" evidence="1">
    <location>
        <begin position="29"/>
        <end position="48"/>
    </location>
</feature>
<dbReference type="OrthoDB" id="5487830at2"/>
<evidence type="ECO:0000256" key="1">
    <source>
        <dbReference type="SAM" id="Phobius"/>
    </source>
</evidence>
<feature type="transmembrane region" description="Helical" evidence="1">
    <location>
        <begin position="276"/>
        <end position="295"/>
    </location>
</feature>
<feature type="transmembrane region" description="Helical" evidence="1">
    <location>
        <begin position="68"/>
        <end position="86"/>
    </location>
</feature>
<dbReference type="RefSeq" id="WP_146655170.1">
    <property type="nucleotide sequence ID" value="NZ_CP012333.1"/>
</dbReference>
<feature type="transmembrane region" description="Helical" evidence="1">
    <location>
        <begin position="246"/>
        <end position="264"/>
    </location>
</feature>
<feature type="transmembrane region" description="Helical" evidence="1">
    <location>
        <begin position="98"/>
        <end position="116"/>
    </location>
</feature>
<keyword evidence="1" id="KW-0812">Transmembrane</keyword>
<dbReference type="PATRIC" id="fig|1391654.3.peg.11410"/>
<dbReference type="STRING" id="1391654.AKJ09_11239"/>
<evidence type="ECO:0000313" key="2">
    <source>
        <dbReference type="EMBL" id="AKV04576.1"/>
    </source>
</evidence>
<reference evidence="2 3" key="1">
    <citation type="submission" date="2015-08" db="EMBL/GenBank/DDBJ databases">
        <authorList>
            <person name="Babu N.S."/>
            <person name="Beckwith C.J."/>
            <person name="Beseler K.G."/>
            <person name="Brison A."/>
            <person name="Carone J.V."/>
            <person name="Caskin T.P."/>
            <person name="Diamond M."/>
            <person name="Durham M.E."/>
            <person name="Foxe J.M."/>
            <person name="Go M."/>
            <person name="Henderson B.A."/>
            <person name="Jones I.B."/>
            <person name="McGettigan J.A."/>
            <person name="Micheletti S.J."/>
            <person name="Nasrallah M.E."/>
            <person name="Ortiz D."/>
            <person name="Piller C.R."/>
            <person name="Privatt S.R."/>
            <person name="Schneider S.L."/>
            <person name="Sharp S."/>
            <person name="Smith T.C."/>
            <person name="Stanton J.D."/>
            <person name="Ullery H.E."/>
            <person name="Wilson R.J."/>
            <person name="Serrano M.G."/>
            <person name="Buck G."/>
            <person name="Lee V."/>
            <person name="Wang Y."/>
            <person name="Carvalho R."/>
            <person name="Voegtly L."/>
            <person name="Shi R."/>
            <person name="Duckworth R."/>
            <person name="Johnson A."/>
            <person name="Loviza R."/>
            <person name="Walstead R."/>
            <person name="Shah Z."/>
            <person name="Kiflezghi M."/>
            <person name="Wade K."/>
            <person name="Ball S.L."/>
            <person name="Bradley K.W."/>
            <person name="Asai D.J."/>
            <person name="Bowman C.A."/>
            <person name="Russell D.A."/>
            <person name="Pope W.H."/>
            <person name="Jacobs-Sera D."/>
            <person name="Hendrix R.W."/>
            <person name="Hatfull G.F."/>
        </authorList>
    </citation>
    <scope>NUCLEOTIDE SEQUENCE [LARGE SCALE GENOMIC DNA]</scope>
    <source>
        <strain evidence="2 3">DSM 27648</strain>
    </source>
</reference>